<keyword evidence="2" id="KW-0472">Membrane</keyword>
<keyword evidence="1" id="KW-0520">NAD</keyword>
<dbReference type="PANTHER" id="PTHR44758:SF1">
    <property type="entry name" value="NAD(P) TRANSHYDROGENASE SUBUNIT BETA"/>
    <property type="match status" value="1"/>
</dbReference>
<dbReference type="STRING" id="169427.SAMN05192548_102163"/>
<accession>A0A1M6S8Y9</accession>
<sequence>MQSTAGERAHFPDSGYAQAGGTLVELAEVRVEMTKMPDLIAAMHSLTGLAASCIAYAVVSEPSAFGLATTGSELPYGNRVELFIGTFIGAITFSGSVIAFGKLSGKYKFHLFQGAPVVYPARGDRSWLRPRGRAHSMRRRN</sequence>
<organism evidence="4 5">
    <name type="scientific">Paraburkholderia terricola</name>
    <dbReference type="NCBI Taxonomy" id="169427"/>
    <lineage>
        <taxon>Bacteria</taxon>
        <taxon>Pseudomonadati</taxon>
        <taxon>Pseudomonadota</taxon>
        <taxon>Betaproteobacteria</taxon>
        <taxon>Burkholderiales</taxon>
        <taxon>Burkholderiaceae</taxon>
        <taxon>Paraburkholderia</taxon>
    </lineage>
</organism>
<gene>
    <name evidence="4" type="ORF">SAMN05192548_102163</name>
</gene>
<dbReference type="Proteomes" id="UP000184395">
    <property type="component" value="Unassembled WGS sequence"/>
</dbReference>
<dbReference type="PANTHER" id="PTHR44758">
    <property type="entry name" value="NAD(P) TRANSHYDROGENASE SUBUNIT BETA"/>
    <property type="match status" value="1"/>
</dbReference>
<dbReference type="InterPro" id="IPR034300">
    <property type="entry name" value="PNTB-like"/>
</dbReference>
<name>A0A1M6S8Y9_9BURK</name>
<evidence type="ECO:0000256" key="1">
    <source>
        <dbReference type="ARBA" id="ARBA00023027"/>
    </source>
</evidence>
<evidence type="ECO:0000313" key="5">
    <source>
        <dbReference type="Proteomes" id="UP000184395"/>
    </source>
</evidence>
<dbReference type="Pfam" id="PF02233">
    <property type="entry name" value="PNTB"/>
    <property type="match status" value="1"/>
</dbReference>
<proteinExistence type="predicted"/>
<feature type="domain" description="NADP transhydrogenase beta-like" evidence="3">
    <location>
        <begin position="19"/>
        <end position="108"/>
    </location>
</feature>
<feature type="transmembrane region" description="Helical" evidence="2">
    <location>
        <begin position="82"/>
        <end position="101"/>
    </location>
</feature>
<reference evidence="4 5" key="1">
    <citation type="submission" date="2016-11" db="EMBL/GenBank/DDBJ databases">
        <authorList>
            <person name="Jaros S."/>
            <person name="Januszkiewicz K."/>
            <person name="Wedrychowicz H."/>
        </authorList>
    </citation>
    <scope>NUCLEOTIDE SEQUENCE [LARGE SCALE GENOMIC DNA]</scope>
    <source>
        <strain evidence="4 5">LMG 20594</strain>
    </source>
</reference>
<feature type="transmembrane region" description="Helical" evidence="2">
    <location>
        <begin position="39"/>
        <end position="59"/>
    </location>
</feature>
<evidence type="ECO:0000256" key="2">
    <source>
        <dbReference type="SAM" id="Phobius"/>
    </source>
</evidence>
<dbReference type="AlphaFoldDB" id="A0A1M6S8Y9"/>
<evidence type="ECO:0000313" key="4">
    <source>
        <dbReference type="EMBL" id="SHK40998.1"/>
    </source>
</evidence>
<keyword evidence="2" id="KW-0812">Transmembrane</keyword>
<evidence type="ECO:0000259" key="3">
    <source>
        <dbReference type="Pfam" id="PF02233"/>
    </source>
</evidence>
<protein>
    <submittedName>
        <fullName evidence="4">NAD(P) transhydrogenase subunit beta</fullName>
    </submittedName>
</protein>
<dbReference type="EMBL" id="FRAB01000021">
    <property type="protein sequence ID" value="SHK40998.1"/>
    <property type="molecule type" value="Genomic_DNA"/>
</dbReference>
<keyword evidence="2" id="KW-1133">Transmembrane helix</keyword>